<evidence type="ECO:0000256" key="3">
    <source>
        <dbReference type="SAM" id="SignalP"/>
    </source>
</evidence>
<feature type="region of interest" description="Disordered" evidence="2">
    <location>
        <begin position="769"/>
        <end position="832"/>
    </location>
</feature>
<feature type="region of interest" description="Disordered" evidence="2">
    <location>
        <begin position="521"/>
        <end position="717"/>
    </location>
</feature>
<sequence length="1055" mass="111405">MKFSACTLAAVALLAGTGTDAFLPSNKIIVPTNTNTNTLGRNTPITIDDAITTVRMASFLDNIPNPFADEGKAPRPPDTPPPMMSNDAEALFSRARSIIASDLGLSDPSFLADDDKFQWVGPNVISTGVLAKDEYLAAGKFFNLRSTFPDLDYRAHDFRLDPRDPLTVRFTARTVGTMRGELRLRSETLEPNGVRMQCPPEAISMTFDRDSGKLTKLCSGFVMDRLVGNTGGLCGVQAAATVAGKPPSEWEVYPPSAVLARFFGRSVKQLQEPSNKVFLAPFPETVMIQLSKGVLAAEIGTKDPDLLGEDFTFCGPIVGPLDKRTFLEAFEGFKLKDAFPDLQENYANFRVDPYDPYRVWYDTKGEGTWTGPLNGKEPDGSRYIGPPEIGSMTFDDNGFCTRLTAGAVVDPTDCNTGGLGGVFGIFYATGNALPGLASRPLPQIIARAQKAATSIFNGKSIDDFGGAAATPAAAVAATTTASAPPAPPAPEVKSAPAPPVEIPNPTVSIRKTMPIAKVPVAPAPAAPKPKPPPKVKAQAPPKSKSSPPISIDDEQADPVSDAFSNLFGGGSKEKSTPAAAAAAESKSKPKPKSKAAPPPAKPKAKPAPKPSKPAVDIESQKLKLRAAAEEREKAAAEKKAQAEQKRKEMEESRLRMAEEKKALAEQKKKEAEEAKAMSADQKKAQVEQKKKEAEEARVRAAEERKALAEQKKAEADQKKIAAVAANQLKKKEAEEKKAKANAAAQAESLLDSAKRGATISLGFFGFGSKDTNGDKVAKPSSSTSGAPKGVPSLTKWSQNNDGSVTGLISGSNAFPDGESITTSPMKTSSVEGDSVVVTLSGSRYYLDGNAAPRGFFNFGAPKASKPAAQPEKDVVDIAAVRKQKMEEQKAAAAAKKAEFDAARKAKLDEAAIKAAEKKAALQAQKEEAQAKREAAAAAKSQASQKAASMLKAKKGSGTISLQPTNTKPAFSFFGGGKSDNNKSSANAKANANPPAGVPVINKFKQNRDGSVTGFITGSAAFREGERVTTSKLAANQTVESGNVVKTVSGSKYFLK</sequence>
<gene>
    <name evidence="4" type="ORF">CDEB00056_LOCUS24178</name>
</gene>
<feature type="compositionally biased region" description="Polar residues" evidence="2">
    <location>
        <begin position="819"/>
        <end position="832"/>
    </location>
</feature>
<feature type="compositionally biased region" description="Pro residues" evidence="2">
    <location>
        <begin position="484"/>
        <end position="502"/>
    </location>
</feature>
<feature type="compositionally biased region" description="Polar residues" evidence="2">
    <location>
        <begin position="794"/>
        <end position="812"/>
    </location>
</feature>
<name>A0A7S3QJP9_9STRA</name>
<feature type="compositionally biased region" description="Pro residues" evidence="2">
    <location>
        <begin position="596"/>
        <end position="611"/>
    </location>
</feature>
<evidence type="ECO:0000313" key="4">
    <source>
        <dbReference type="EMBL" id="CAE0479324.1"/>
    </source>
</evidence>
<keyword evidence="1" id="KW-0175">Coiled coil</keyword>
<keyword evidence="3" id="KW-0732">Signal</keyword>
<feature type="compositionally biased region" description="Pro residues" evidence="2">
    <location>
        <begin position="521"/>
        <end position="534"/>
    </location>
</feature>
<dbReference type="EMBL" id="HBIO01031545">
    <property type="protein sequence ID" value="CAE0479324.1"/>
    <property type="molecule type" value="Transcribed_RNA"/>
</dbReference>
<feature type="chain" id="PRO_5031493289" evidence="3">
    <location>
        <begin position="22"/>
        <end position="1055"/>
    </location>
</feature>
<feature type="region of interest" description="Disordered" evidence="2">
    <location>
        <begin position="66"/>
        <end position="85"/>
    </location>
</feature>
<protein>
    <submittedName>
        <fullName evidence="4">Uncharacterized protein</fullName>
    </submittedName>
</protein>
<organism evidence="4">
    <name type="scientific">Chaetoceros debilis</name>
    <dbReference type="NCBI Taxonomy" id="122233"/>
    <lineage>
        <taxon>Eukaryota</taxon>
        <taxon>Sar</taxon>
        <taxon>Stramenopiles</taxon>
        <taxon>Ochrophyta</taxon>
        <taxon>Bacillariophyta</taxon>
        <taxon>Coscinodiscophyceae</taxon>
        <taxon>Chaetocerotophycidae</taxon>
        <taxon>Chaetocerotales</taxon>
        <taxon>Chaetocerotaceae</taxon>
        <taxon>Chaetoceros</taxon>
    </lineage>
</organism>
<evidence type="ECO:0000256" key="1">
    <source>
        <dbReference type="SAM" id="Coils"/>
    </source>
</evidence>
<feature type="compositionally biased region" description="Low complexity" evidence="2">
    <location>
        <begin position="981"/>
        <end position="994"/>
    </location>
</feature>
<accession>A0A7S3QJP9</accession>
<proteinExistence type="predicted"/>
<feature type="compositionally biased region" description="Basic and acidic residues" evidence="2">
    <location>
        <begin position="618"/>
        <end position="717"/>
    </location>
</feature>
<reference evidence="4" key="1">
    <citation type="submission" date="2021-01" db="EMBL/GenBank/DDBJ databases">
        <authorList>
            <person name="Corre E."/>
            <person name="Pelletier E."/>
            <person name="Niang G."/>
            <person name="Scheremetjew M."/>
            <person name="Finn R."/>
            <person name="Kale V."/>
            <person name="Holt S."/>
            <person name="Cochrane G."/>
            <person name="Meng A."/>
            <person name="Brown T."/>
            <person name="Cohen L."/>
        </authorList>
    </citation>
    <scope>NUCLEOTIDE SEQUENCE</scope>
    <source>
        <strain evidence="4">MM31A-1</strain>
    </source>
</reference>
<feature type="compositionally biased region" description="Low complexity" evidence="2">
    <location>
        <begin position="535"/>
        <end position="550"/>
    </location>
</feature>
<feature type="coiled-coil region" evidence="1">
    <location>
        <begin position="882"/>
        <end position="945"/>
    </location>
</feature>
<feature type="region of interest" description="Disordered" evidence="2">
    <location>
        <begin position="479"/>
        <end position="507"/>
    </location>
</feature>
<feature type="signal peptide" evidence="3">
    <location>
        <begin position="1"/>
        <end position="21"/>
    </location>
</feature>
<feature type="region of interest" description="Disordered" evidence="2">
    <location>
        <begin position="970"/>
        <end position="1003"/>
    </location>
</feature>
<dbReference type="AlphaFoldDB" id="A0A7S3QJP9"/>
<evidence type="ECO:0000256" key="2">
    <source>
        <dbReference type="SAM" id="MobiDB-lite"/>
    </source>
</evidence>